<comment type="caution">
    <text evidence="1">The sequence shown here is derived from an EMBL/GenBank/DDBJ whole genome shotgun (WGS) entry which is preliminary data.</text>
</comment>
<sequence>MRMSSDSWSYAHMKTSASPIVSSRLNNNVKYLGDTQTLALDRSALKYFPLTFYSAYCDNDYSMVGFKVMRIEP</sequence>
<evidence type="ECO:0000313" key="1">
    <source>
        <dbReference type="EMBL" id="KAH3853244.1"/>
    </source>
</evidence>
<dbReference type="Proteomes" id="UP000828390">
    <property type="component" value="Unassembled WGS sequence"/>
</dbReference>
<proteinExistence type="predicted"/>
<organism evidence="1 2">
    <name type="scientific">Dreissena polymorpha</name>
    <name type="common">Zebra mussel</name>
    <name type="synonym">Mytilus polymorpha</name>
    <dbReference type="NCBI Taxonomy" id="45954"/>
    <lineage>
        <taxon>Eukaryota</taxon>
        <taxon>Metazoa</taxon>
        <taxon>Spiralia</taxon>
        <taxon>Lophotrochozoa</taxon>
        <taxon>Mollusca</taxon>
        <taxon>Bivalvia</taxon>
        <taxon>Autobranchia</taxon>
        <taxon>Heteroconchia</taxon>
        <taxon>Euheterodonta</taxon>
        <taxon>Imparidentia</taxon>
        <taxon>Neoheterodontei</taxon>
        <taxon>Myida</taxon>
        <taxon>Dreissenoidea</taxon>
        <taxon>Dreissenidae</taxon>
        <taxon>Dreissena</taxon>
    </lineage>
</organism>
<dbReference type="AlphaFoldDB" id="A0A9D4R373"/>
<dbReference type="EMBL" id="JAIWYP010000003">
    <property type="protein sequence ID" value="KAH3853244.1"/>
    <property type="molecule type" value="Genomic_DNA"/>
</dbReference>
<keyword evidence="2" id="KW-1185">Reference proteome</keyword>
<name>A0A9D4R373_DREPO</name>
<evidence type="ECO:0000313" key="2">
    <source>
        <dbReference type="Proteomes" id="UP000828390"/>
    </source>
</evidence>
<protein>
    <submittedName>
        <fullName evidence="1">Uncharacterized protein</fullName>
    </submittedName>
</protein>
<reference evidence="1" key="1">
    <citation type="journal article" date="2019" name="bioRxiv">
        <title>The Genome of the Zebra Mussel, Dreissena polymorpha: A Resource for Invasive Species Research.</title>
        <authorList>
            <person name="McCartney M.A."/>
            <person name="Auch B."/>
            <person name="Kono T."/>
            <person name="Mallez S."/>
            <person name="Zhang Y."/>
            <person name="Obille A."/>
            <person name="Becker A."/>
            <person name="Abrahante J.E."/>
            <person name="Garbe J."/>
            <person name="Badalamenti J.P."/>
            <person name="Herman A."/>
            <person name="Mangelson H."/>
            <person name="Liachko I."/>
            <person name="Sullivan S."/>
            <person name="Sone E.D."/>
            <person name="Koren S."/>
            <person name="Silverstein K.A.T."/>
            <person name="Beckman K.B."/>
            <person name="Gohl D.M."/>
        </authorList>
    </citation>
    <scope>NUCLEOTIDE SEQUENCE</scope>
    <source>
        <strain evidence="1">Duluth1</strain>
        <tissue evidence="1">Whole animal</tissue>
    </source>
</reference>
<reference evidence="1" key="2">
    <citation type="submission" date="2020-11" db="EMBL/GenBank/DDBJ databases">
        <authorList>
            <person name="McCartney M.A."/>
            <person name="Auch B."/>
            <person name="Kono T."/>
            <person name="Mallez S."/>
            <person name="Becker A."/>
            <person name="Gohl D.M."/>
            <person name="Silverstein K.A.T."/>
            <person name="Koren S."/>
            <person name="Bechman K.B."/>
            <person name="Herman A."/>
            <person name="Abrahante J.E."/>
            <person name="Garbe J."/>
        </authorList>
    </citation>
    <scope>NUCLEOTIDE SEQUENCE</scope>
    <source>
        <strain evidence="1">Duluth1</strain>
        <tissue evidence="1">Whole animal</tissue>
    </source>
</reference>
<accession>A0A9D4R373</accession>
<gene>
    <name evidence="1" type="ORF">DPMN_095767</name>
</gene>